<evidence type="ECO:0000256" key="2">
    <source>
        <dbReference type="ARBA" id="ARBA00022723"/>
    </source>
</evidence>
<evidence type="ECO:0000259" key="8">
    <source>
        <dbReference type="Pfam" id="PF00080"/>
    </source>
</evidence>
<dbReference type="InterPro" id="IPR024134">
    <property type="entry name" value="SOD_Cu/Zn_/chaperone"/>
</dbReference>
<feature type="chain" id="PRO_5025063461" description="superoxide dismutase" evidence="7">
    <location>
        <begin position="25"/>
        <end position="190"/>
    </location>
</feature>
<keyword evidence="2" id="KW-0479">Metal-binding</keyword>
<feature type="signal peptide" evidence="7">
    <location>
        <begin position="1"/>
        <end position="24"/>
    </location>
</feature>
<accession>A0A653DAS5</accession>
<dbReference type="InterPro" id="IPR036423">
    <property type="entry name" value="SOD-like_Cu/Zn_dom_sf"/>
</dbReference>
<dbReference type="OrthoDB" id="2015551at2759"/>
<dbReference type="CDD" id="cd00305">
    <property type="entry name" value="Cu-Zn_Superoxide_Dismutase"/>
    <property type="match status" value="1"/>
</dbReference>
<dbReference type="GO" id="GO:0005507">
    <property type="term" value="F:copper ion binding"/>
    <property type="evidence" value="ECO:0007669"/>
    <property type="project" value="InterPro"/>
</dbReference>
<reference evidence="9 10" key="1">
    <citation type="submission" date="2019-01" db="EMBL/GenBank/DDBJ databases">
        <authorList>
            <person name="Sayadi A."/>
        </authorList>
    </citation>
    <scope>NUCLEOTIDE SEQUENCE [LARGE SCALE GENOMIC DNA]</scope>
</reference>
<dbReference type="Pfam" id="PF00080">
    <property type="entry name" value="Sod_Cu"/>
    <property type="match status" value="1"/>
</dbReference>
<dbReference type="AlphaFoldDB" id="A0A653DAS5"/>
<dbReference type="PRINTS" id="PR00068">
    <property type="entry name" value="CUZNDISMTASE"/>
</dbReference>
<keyword evidence="10" id="KW-1185">Reference proteome</keyword>
<dbReference type="SUPFAM" id="SSF49329">
    <property type="entry name" value="Cu,Zn superoxide dismutase-like"/>
    <property type="match status" value="1"/>
</dbReference>
<evidence type="ECO:0000256" key="7">
    <source>
        <dbReference type="SAM" id="SignalP"/>
    </source>
</evidence>
<gene>
    <name evidence="9" type="ORF">CALMAC_LOCUS15946</name>
</gene>
<keyword evidence="4" id="KW-0049">Antioxidant</keyword>
<name>A0A653DAS5_CALMS</name>
<evidence type="ECO:0000313" key="10">
    <source>
        <dbReference type="Proteomes" id="UP000410492"/>
    </source>
</evidence>
<evidence type="ECO:0000256" key="4">
    <source>
        <dbReference type="ARBA" id="ARBA00022862"/>
    </source>
</evidence>
<dbReference type="InterPro" id="IPR001424">
    <property type="entry name" value="SOD_Cu_Zn_dom"/>
</dbReference>
<comment type="catalytic activity">
    <reaction evidence="6">
        <text>2 superoxide + 2 H(+) = H2O2 + O2</text>
        <dbReference type="Rhea" id="RHEA:20696"/>
        <dbReference type="ChEBI" id="CHEBI:15378"/>
        <dbReference type="ChEBI" id="CHEBI:15379"/>
        <dbReference type="ChEBI" id="CHEBI:16240"/>
        <dbReference type="ChEBI" id="CHEBI:18421"/>
        <dbReference type="EC" id="1.15.1.1"/>
    </reaction>
</comment>
<protein>
    <recommendedName>
        <fullName evidence="1">superoxide dismutase</fullName>
        <ecNumber evidence="1">1.15.1.1</ecNumber>
    </recommendedName>
</protein>
<organism evidence="9 10">
    <name type="scientific">Callosobruchus maculatus</name>
    <name type="common">Southern cowpea weevil</name>
    <name type="synonym">Pulse bruchid</name>
    <dbReference type="NCBI Taxonomy" id="64391"/>
    <lineage>
        <taxon>Eukaryota</taxon>
        <taxon>Metazoa</taxon>
        <taxon>Ecdysozoa</taxon>
        <taxon>Arthropoda</taxon>
        <taxon>Hexapoda</taxon>
        <taxon>Insecta</taxon>
        <taxon>Pterygota</taxon>
        <taxon>Neoptera</taxon>
        <taxon>Endopterygota</taxon>
        <taxon>Coleoptera</taxon>
        <taxon>Polyphaga</taxon>
        <taxon>Cucujiformia</taxon>
        <taxon>Chrysomeloidea</taxon>
        <taxon>Chrysomelidae</taxon>
        <taxon>Bruchinae</taxon>
        <taxon>Bruchini</taxon>
        <taxon>Callosobruchus</taxon>
    </lineage>
</organism>
<evidence type="ECO:0000256" key="6">
    <source>
        <dbReference type="ARBA" id="ARBA00049204"/>
    </source>
</evidence>
<evidence type="ECO:0000256" key="1">
    <source>
        <dbReference type="ARBA" id="ARBA00012682"/>
    </source>
</evidence>
<sequence length="190" mass="20660">MVVNEKYKMFKIALLSVLAKLCAAIIVPSRSDFPDTITAVVHITDPLKEHDVHGFVKLTQTEGRVHIEGEIRGLRPGPHGFHIHRSGHIGNGCSGAGLHYNPLNTNHGPQDADREHRHWADFGNIEADKDGVAVFDFWDPIVKLNGKHSVIGRALNVHANPDDLGSLGDEESLKSGHSGHPIACGVVALY</sequence>
<dbReference type="Gene3D" id="2.60.40.200">
    <property type="entry name" value="Superoxide dismutase, copper/zinc binding domain"/>
    <property type="match status" value="1"/>
</dbReference>
<keyword evidence="5" id="KW-0560">Oxidoreductase</keyword>
<feature type="domain" description="Superoxide dismutase copper/zinc binding" evidence="8">
    <location>
        <begin position="52"/>
        <end position="187"/>
    </location>
</feature>
<dbReference type="PANTHER" id="PTHR10003">
    <property type="entry name" value="SUPEROXIDE DISMUTASE CU-ZN -RELATED"/>
    <property type="match status" value="1"/>
</dbReference>
<evidence type="ECO:0000256" key="5">
    <source>
        <dbReference type="ARBA" id="ARBA00023002"/>
    </source>
</evidence>
<evidence type="ECO:0000256" key="3">
    <source>
        <dbReference type="ARBA" id="ARBA00022833"/>
    </source>
</evidence>
<dbReference type="GO" id="GO:0004784">
    <property type="term" value="F:superoxide dismutase activity"/>
    <property type="evidence" value="ECO:0007669"/>
    <property type="project" value="UniProtKB-EC"/>
</dbReference>
<evidence type="ECO:0000313" key="9">
    <source>
        <dbReference type="EMBL" id="VEN57295.1"/>
    </source>
</evidence>
<dbReference type="EC" id="1.15.1.1" evidence="1"/>
<keyword evidence="3" id="KW-0862">Zinc</keyword>
<dbReference type="Proteomes" id="UP000410492">
    <property type="component" value="Unassembled WGS sequence"/>
</dbReference>
<keyword evidence="7" id="KW-0732">Signal</keyword>
<proteinExistence type="predicted"/>
<dbReference type="EMBL" id="CAACVG010011060">
    <property type="protein sequence ID" value="VEN57295.1"/>
    <property type="molecule type" value="Genomic_DNA"/>
</dbReference>